<proteinExistence type="predicted"/>
<dbReference type="EMBL" id="CP019791">
    <property type="protein sequence ID" value="AQT69531.1"/>
    <property type="molecule type" value="Genomic_DNA"/>
</dbReference>
<organism evidence="1 2">
    <name type="scientific">Anaerohalosphaera lusitana</name>
    <dbReference type="NCBI Taxonomy" id="1936003"/>
    <lineage>
        <taxon>Bacteria</taxon>
        <taxon>Pseudomonadati</taxon>
        <taxon>Planctomycetota</taxon>
        <taxon>Phycisphaerae</taxon>
        <taxon>Sedimentisphaerales</taxon>
        <taxon>Anaerohalosphaeraceae</taxon>
        <taxon>Anaerohalosphaera</taxon>
    </lineage>
</organism>
<name>A0A1U9NNN4_9BACT</name>
<dbReference type="KEGG" id="alus:STSP2_02722"/>
<dbReference type="Proteomes" id="UP000189674">
    <property type="component" value="Chromosome"/>
</dbReference>
<accession>A0A1U9NNN4</accession>
<reference evidence="2" key="1">
    <citation type="submission" date="2017-02" db="EMBL/GenBank/DDBJ databases">
        <title>Comparative genomics and description of representatives of a novel lineage of planctomycetes thriving in anoxic sediments.</title>
        <authorList>
            <person name="Spring S."/>
            <person name="Bunk B."/>
            <person name="Sproer C."/>
        </authorList>
    </citation>
    <scope>NUCLEOTIDE SEQUENCE [LARGE SCALE GENOMIC DNA]</scope>
    <source>
        <strain evidence="2">ST-NAGAB-D1</strain>
    </source>
</reference>
<dbReference type="AlphaFoldDB" id="A0A1U9NNN4"/>
<keyword evidence="2" id="KW-1185">Reference proteome</keyword>
<gene>
    <name evidence="1" type="ORF">STSP2_02722</name>
</gene>
<evidence type="ECO:0000313" key="1">
    <source>
        <dbReference type="EMBL" id="AQT69531.1"/>
    </source>
</evidence>
<sequence length="72" mass="8021">MDVWVLKASSITRRKQMVLRSRLDALLKVALLGEIQTKVATSGRLEGTATKNGVTSVWQIKKKRVKAKERAA</sequence>
<protein>
    <submittedName>
        <fullName evidence="1">Uncharacterized protein</fullName>
    </submittedName>
</protein>
<dbReference type="RefSeq" id="WP_146663210.1">
    <property type="nucleotide sequence ID" value="NZ_CP019791.1"/>
</dbReference>
<evidence type="ECO:0000313" key="2">
    <source>
        <dbReference type="Proteomes" id="UP000189674"/>
    </source>
</evidence>